<sequence>MKAFLNVAWDKTNPSSKKVYLDVLNGRSDPKAFIEVATTQECELSSVAPLLSPKLRTTQALFSHLNATSDRRKELAEFMTQNGYSSLSPEELRSRMDRYGAQWLETTGAVLARGLPFYRMTYV</sequence>
<proteinExistence type="predicted"/>
<reference evidence="1" key="2">
    <citation type="submission" date="2011-03" db="EMBL/GenBank/DDBJ databases">
        <title>Comparative genomics and transcriptomics of Neospora caninum and Toxoplasma gondii.</title>
        <authorList>
            <person name="Reid A.J."/>
            <person name="Sohal A."/>
            <person name="Harris D."/>
            <person name="Quail M."/>
            <person name="Sanders M."/>
            <person name="Berriman M."/>
            <person name="Wastling J.M."/>
            <person name="Pain A."/>
        </authorList>
    </citation>
    <scope>NUCLEOTIDE SEQUENCE</scope>
    <source>
        <strain evidence="1">Liverpool</strain>
    </source>
</reference>
<dbReference type="OrthoDB" id="361007at2759"/>
<gene>
    <name evidence="2" type="ORF">BN1204_031050</name>
    <name evidence="1" type="ORF">NCLIV_031050</name>
</gene>
<dbReference type="OMA" id="QMFITSF"/>
<dbReference type="Proteomes" id="UP000007494">
    <property type="component" value="Chromosome VIII"/>
</dbReference>
<dbReference type="RefSeq" id="XP_003883350.1">
    <property type="nucleotide sequence ID" value="XM_003883301.1"/>
</dbReference>
<accession>F0VHV7</accession>
<dbReference type="AlphaFoldDB" id="F0VHV7"/>
<reference evidence="3" key="3">
    <citation type="journal article" date="2012" name="PLoS Pathog.">
        <title>Comparative genomics of the apicomplexan parasites Toxoplasma gondii and Neospora caninum: Coccidia differing in host range and transmission strategy.</title>
        <authorList>
            <person name="Reid A.J."/>
            <person name="Vermont S.J."/>
            <person name="Cotton J.A."/>
            <person name="Harris D."/>
            <person name="Hill-Cawthorne G.A."/>
            <person name="Konen-Waisman S."/>
            <person name="Latham S.M."/>
            <person name="Mourier T."/>
            <person name="Norton R."/>
            <person name="Quail M.A."/>
            <person name="Sanders M."/>
            <person name="Shanmugam D."/>
            <person name="Sohal A."/>
            <person name="Wasmuth J.D."/>
            <person name="Brunk B."/>
            <person name="Grigg M.E."/>
            <person name="Howard J.C."/>
            <person name="Parkinson J."/>
            <person name="Roos D.S."/>
            <person name="Trees A.J."/>
            <person name="Berriman M."/>
            <person name="Pain A."/>
            <person name="Wastling J.M."/>
        </authorList>
    </citation>
    <scope>NUCLEOTIDE SEQUENCE [LARGE SCALE GENOMIC DNA]</scope>
    <source>
        <strain evidence="3">Liverpool</strain>
    </source>
</reference>
<dbReference type="VEuPathDB" id="ToxoDB:NCLIV_031050"/>
<keyword evidence="3" id="KW-1185">Reference proteome</keyword>
<dbReference type="GeneID" id="13443756"/>
<protein>
    <submittedName>
        <fullName evidence="1">Uncharacterized protein</fullName>
    </submittedName>
</protein>
<name>F0VHV7_NEOCL</name>
<evidence type="ECO:0000313" key="3">
    <source>
        <dbReference type="Proteomes" id="UP000007494"/>
    </source>
</evidence>
<dbReference type="eggNOG" id="ENOG502TMR4">
    <property type="taxonomic scope" value="Eukaryota"/>
</dbReference>
<dbReference type="EMBL" id="FR823390">
    <property type="protein sequence ID" value="CBZ53318.1"/>
    <property type="molecule type" value="Genomic_DNA"/>
</dbReference>
<reference evidence="1" key="1">
    <citation type="submission" date="2011-02" db="EMBL/GenBank/DDBJ databases">
        <authorList>
            <person name="Aslett M."/>
        </authorList>
    </citation>
    <scope>NUCLEOTIDE SEQUENCE</scope>
    <source>
        <strain evidence="1">Liverpool</strain>
    </source>
</reference>
<evidence type="ECO:0000313" key="2">
    <source>
        <dbReference type="EMBL" id="CEL67304.1"/>
    </source>
</evidence>
<dbReference type="EMBL" id="LN714483">
    <property type="protein sequence ID" value="CEL67304.1"/>
    <property type="molecule type" value="Genomic_DNA"/>
</dbReference>
<evidence type="ECO:0000313" key="1">
    <source>
        <dbReference type="EMBL" id="CBZ53318.1"/>
    </source>
</evidence>
<organism evidence="1 3">
    <name type="scientific">Neospora caninum (strain Liverpool)</name>
    <dbReference type="NCBI Taxonomy" id="572307"/>
    <lineage>
        <taxon>Eukaryota</taxon>
        <taxon>Sar</taxon>
        <taxon>Alveolata</taxon>
        <taxon>Apicomplexa</taxon>
        <taxon>Conoidasida</taxon>
        <taxon>Coccidia</taxon>
        <taxon>Eucoccidiorida</taxon>
        <taxon>Eimeriorina</taxon>
        <taxon>Sarcocystidae</taxon>
        <taxon>Neospora</taxon>
    </lineage>
</organism>
<reference evidence="2" key="4">
    <citation type="journal article" date="2015" name="PLoS ONE">
        <title>Comprehensive Evaluation of Toxoplasma gondii VEG and Neospora caninum LIV Genomes with Tachyzoite Stage Transcriptome and Proteome Defines Novel Transcript Features.</title>
        <authorList>
            <person name="Ramaprasad A."/>
            <person name="Mourier T."/>
            <person name="Naeem R."/>
            <person name="Malas T.B."/>
            <person name="Moussa E."/>
            <person name="Panigrahi A."/>
            <person name="Vermont S.J."/>
            <person name="Otto T.D."/>
            <person name="Wastling J."/>
            <person name="Pain A."/>
        </authorList>
    </citation>
    <scope>NUCLEOTIDE SEQUENCE</scope>
    <source>
        <strain evidence="2">Liverpool</strain>
    </source>
</reference>
<dbReference type="InParanoid" id="F0VHV7"/>